<protein>
    <submittedName>
        <fullName evidence="4">Uncharacterized protein LOC104603232</fullName>
    </submittedName>
</protein>
<sequence length="548" mass="60402">MVQLMKSGSIRPESEPPCRNKLPVKLEIEDPLDEEHGPVEKKPKISPPRQQQWSSESSTYPIPPSQYNPLDEPSPLGLRLKKSPSLLDLIQMKLSQSNAYTLGGGHGENVELGKRKDSKGAVSGATDKLKASNFPASLLRIGTWEYASRYEGDLVAKCYFAKHKLVWEVLEGGLKSKIEIQWSDIVALKANCPDNGPATLDIVLARQPLFFRETNPQPRKHTLWQATSDFTGGQASIHRRHFLQCPQGLLSKHFEKLIQCDPRLNLLSQQPEIVLENPYFEPRGSVFEGPDAMSSDYAPQLSSLQDTPTPSAAHSSSIKSEPWDTVARTPEHLSRETPSPSSVMDARAIEENGSNESEESKGLIQWDQIKVPGLHPSMSMSDLVNHIGNCISEQMTSGNPLFSSEGLQNRDVLEEITQYLLSDSQFASVSDEQSHARVNSQSLMSRVNSFCCLLQKDPATIQNNQINSGPDDGKDGQTISANSTSENKVLGEIAGGKGESTDVPGSKQQSTMSRKDSVGDLLLLNLPRIASLPQFLFHISEDEENQAR</sequence>
<dbReference type="GeneID" id="104603232"/>
<feature type="compositionally biased region" description="Polar residues" evidence="1">
    <location>
        <begin position="48"/>
        <end position="60"/>
    </location>
</feature>
<dbReference type="PANTHER" id="PTHR33494:SF1">
    <property type="entry name" value="C2H2-TYPE DOMAIN-CONTAINING PROTEIN-RELATED"/>
    <property type="match status" value="1"/>
</dbReference>
<dbReference type="RefSeq" id="XP_010265510.1">
    <property type="nucleotide sequence ID" value="XM_010267208.2"/>
</dbReference>
<feature type="compositionally biased region" description="Polar residues" evidence="1">
    <location>
        <begin position="300"/>
        <end position="319"/>
    </location>
</feature>
<dbReference type="PANTHER" id="PTHR33494">
    <property type="entry name" value="OS02G0793800 PROTEIN"/>
    <property type="match status" value="1"/>
</dbReference>
<name>A0A1U8AI43_NELNU</name>
<feature type="compositionally biased region" description="Basic and acidic residues" evidence="1">
    <location>
        <begin position="12"/>
        <end position="43"/>
    </location>
</feature>
<evidence type="ECO:0000256" key="1">
    <source>
        <dbReference type="SAM" id="MobiDB-lite"/>
    </source>
</evidence>
<feature type="region of interest" description="Disordered" evidence="1">
    <location>
        <begin position="464"/>
        <end position="514"/>
    </location>
</feature>
<feature type="region of interest" description="Disordered" evidence="1">
    <location>
        <begin position="103"/>
        <end position="124"/>
    </location>
</feature>
<dbReference type="FunCoup" id="A0A1U8AI43">
    <property type="interactions" value="1745"/>
</dbReference>
<reference evidence="4" key="1">
    <citation type="submission" date="2025-08" db="UniProtKB">
        <authorList>
            <consortium name="RefSeq"/>
        </authorList>
    </citation>
    <scope>IDENTIFICATION</scope>
</reference>
<dbReference type="KEGG" id="nnu:104603232"/>
<feature type="region of interest" description="Disordered" evidence="1">
    <location>
        <begin position="1"/>
        <end position="75"/>
    </location>
</feature>
<organism evidence="3 4">
    <name type="scientific">Nelumbo nucifera</name>
    <name type="common">Sacred lotus</name>
    <dbReference type="NCBI Taxonomy" id="4432"/>
    <lineage>
        <taxon>Eukaryota</taxon>
        <taxon>Viridiplantae</taxon>
        <taxon>Streptophyta</taxon>
        <taxon>Embryophyta</taxon>
        <taxon>Tracheophyta</taxon>
        <taxon>Spermatophyta</taxon>
        <taxon>Magnoliopsida</taxon>
        <taxon>Proteales</taxon>
        <taxon>Nelumbonaceae</taxon>
        <taxon>Nelumbo</taxon>
    </lineage>
</organism>
<proteinExistence type="predicted"/>
<dbReference type="Proteomes" id="UP000189703">
    <property type="component" value="Unplaced"/>
</dbReference>
<dbReference type="OrthoDB" id="1516808at2759"/>
<dbReference type="Pfam" id="PF24818">
    <property type="entry name" value="PH_TRF2_HOY1"/>
    <property type="match status" value="1"/>
</dbReference>
<dbReference type="InParanoid" id="A0A1U8AI43"/>
<accession>A0A1U8AI43</accession>
<dbReference type="InterPro" id="IPR057939">
    <property type="entry name" value="TRF2_HOY1_PH"/>
</dbReference>
<feature type="compositionally biased region" description="Basic and acidic residues" evidence="1">
    <location>
        <begin position="108"/>
        <end position="119"/>
    </location>
</feature>
<feature type="region of interest" description="Disordered" evidence="1">
    <location>
        <begin position="285"/>
        <end position="345"/>
    </location>
</feature>
<dbReference type="AlphaFoldDB" id="A0A1U8AI43"/>
<dbReference type="eggNOG" id="ENOG502QQND">
    <property type="taxonomic scope" value="Eukaryota"/>
</dbReference>
<dbReference type="OMA" id="HPEHMEK"/>
<feature type="domain" description="TRF2/HOY1 PH-like" evidence="2">
    <location>
        <begin position="133"/>
        <end position="250"/>
    </location>
</feature>
<feature type="compositionally biased region" description="Polar residues" evidence="1">
    <location>
        <begin position="477"/>
        <end position="487"/>
    </location>
</feature>
<evidence type="ECO:0000313" key="3">
    <source>
        <dbReference type="Proteomes" id="UP000189703"/>
    </source>
</evidence>
<gene>
    <name evidence="4" type="primary">LOC104603232</name>
</gene>
<keyword evidence="3" id="KW-1185">Reference proteome</keyword>
<evidence type="ECO:0000313" key="4">
    <source>
        <dbReference type="RefSeq" id="XP_010265510.1"/>
    </source>
</evidence>
<evidence type="ECO:0000259" key="2">
    <source>
        <dbReference type="Pfam" id="PF24818"/>
    </source>
</evidence>
<dbReference type="STRING" id="4432.A0A1U8AI43"/>